<dbReference type="InterPro" id="IPR036816">
    <property type="entry name" value="RNaseA-like_dom_sf"/>
</dbReference>
<name>W0UTJ3_SORAR</name>
<evidence type="ECO:0000256" key="8">
    <source>
        <dbReference type="RuleBase" id="RU000651"/>
    </source>
</evidence>
<dbReference type="GO" id="GO:0004519">
    <property type="term" value="F:endonuclease activity"/>
    <property type="evidence" value="ECO:0007669"/>
    <property type="project" value="UniProtKB-KW"/>
</dbReference>
<keyword evidence="8" id="KW-0732">Signal</keyword>
<reference evidence="10" key="3">
    <citation type="journal article" date="2019" name="Gene Rep">
        <title>Eutherian third-party data gene collections.</title>
        <authorList>
            <person name="Premzl M."/>
        </authorList>
    </citation>
    <scope>NUCLEOTIDE SEQUENCE</scope>
</reference>
<feature type="domain" description="Ribonuclease A-domain" evidence="9">
    <location>
        <begin position="28"/>
        <end position="147"/>
    </location>
</feature>
<dbReference type="CDD" id="cd06265">
    <property type="entry name" value="RNase_A_canonical"/>
    <property type="match status" value="1"/>
</dbReference>
<dbReference type="PANTHER" id="PTHR11437:SF24">
    <property type="entry name" value="RIBONUCLEASE PANCREATIC"/>
    <property type="match status" value="1"/>
</dbReference>
<organism evidence="10">
    <name type="scientific">Sorex araneus</name>
    <name type="common">Eurasian common shrew</name>
    <name type="synonym">European shrew</name>
    <dbReference type="NCBI Taxonomy" id="42254"/>
    <lineage>
        <taxon>Eukaryota</taxon>
        <taxon>Metazoa</taxon>
        <taxon>Chordata</taxon>
        <taxon>Craniata</taxon>
        <taxon>Vertebrata</taxon>
        <taxon>Euteleostomi</taxon>
        <taxon>Mammalia</taxon>
        <taxon>Eutheria</taxon>
        <taxon>Laurasiatheria</taxon>
        <taxon>Eulipotyphla</taxon>
        <taxon>Soricidae</taxon>
        <taxon>Soricinae</taxon>
        <taxon>Sorex</taxon>
    </lineage>
</organism>
<dbReference type="InterPro" id="IPR001427">
    <property type="entry name" value="RNaseA"/>
</dbReference>
<dbReference type="PROSITE" id="PS00127">
    <property type="entry name" value="RNASE_PANCREATIC"/>
    <property type="match status" value="1"/>
</dbReference>
<evidence type="ECO:0000256" key="4">
    <source>
        <dbReference type="ARBA" id="ARBA00022722"/>
    </source>
</evidence>
<dbReference type="GO" id="GO:0004540">
    <property type="term" value="F:RNA nuclease activity"/>
    <property type="evidence" value="ECO:0007669"/>
    <property type="project" value="UniProtKB-ARBA"/>
</dbReference>
<dbReference type="InterPro" id="IPR023411">
    <property type="entry name" value="RNaseA_AS"/>
</dbReference>
<dbReference type="Gene3D" id="3.10.130.10">
    <property type="entry name" value="Ribonuclease A-like domain"/>
    <property type="match status" value="1"/>
</dbReference>
<keyword evidence="3" id="KW-0964">Secreted</keyword>
<dbReference type="PRINTS" id="PR00794">
    <property type="entry name" value="RIBONUCLEASE"/>
</dbReference>
<evidence type="ECO:0000256" key="7">
    <source>
        <dbReference type="ARBA" id="ARBA00023157"/>
    </source>
</evidence>
<comment type="similarity">
    <text evidence="2 8">Belongs to the pancreatic ribonuclease family.</text>
</comment>
<dbReference type="GO" id="GO:0005576">
    <property type="term" value="C:extracellular region"/>
    <property type="evidence" value="ECO:0007669"/>
    <property type="project" value="UniProtKB-SubCell"/>
</dbReference>
<dbReference type="SUPFAM" id="SSF54076">
    <property type="entry name" value="RNase A-like"/>
    <property type="match status" value="1"/>
</dbReference>
<keyword evidence="6 8" id="KW-0378">Hydrolase</keyword>
<reference evidence="10" key="2">
    <citation type="journal article" date="2016" name="Data Brief">
        <title>Curated eutherian third party data gene data sets.</title>
        <authorList>
            <person name="Premzl M."/>
        </authorList>
    </citation>
    <scope>NUCLEOTIDE SEQUENCE</scope>
</reference>
<evidence type="ECO:0000259" key="9">
    <source>
        <dbReference type="SMART" id="SM00092"/>
    </source>
</evidence>
<proteinExistence type="inferred from homology"/>
<reference evidence="10" key="1">
    <citation type="journal article" date="2014" name="Mol. Genet. Genomics">
        <title>Comparative genomic analysis of eutherian ribonuclease A genes.</title>
        <authorList>
            <person name="Premzl M."/>
        </authorList>
    </citation>
    <scope>NUCLEOTIDE SEQUENCE</scope>
</reference>
<dbReference type="EMBL" id="HG329069">
    <property type="protein sequence ID" value="CDG32145.1"/>
    <property type="molecule type" value="Genomic_DNA"/>
</dbReference>
<dbReference type="GO" id="GO:0003676">
    <property type="term" value="F:nucleic acid binding"/>
    <property type="evidence" value="ECO:0007669"/>
    <property type="project" value="InterPro"/>
</dbReference>
<evidence type="ECO:0000256" key="5">
    <source>
        <dbReference type="ARBA" id="ARBA00022759"/>
    </source>
</evidence>
<evidence type="ECO:0000313" key="10">
    <source>
        <dbReference type="EMBL" id="CDG32145.1"/>
    </source>
</evidence>
<evidence type="ECO:0000256" key="1">
    <source>
        <dbReference type="ARBA" id="ARBA00004613"/>
    </source>
</evidence>
<evidence type="ECO:0000256" key="6">
    <source>
        <dbReference type="ARBA" id="ARBA00022801"/>
    </source>
</evidence>
<keyword evidence="5 8" id="KW-0255">Endonuclease</keyword>
<evidence type="ECO:0000256" key="2">
    <source>
        <dbReference type="ARBA" id="ARBA00005600"/>
    </source>
</evidence>
<feature type="signal peptide" evidence="8">
    <location>
        <begin position="1"/>
        <end position="27"/>
    </location>
</feature>
<dbReference type="InterPro" id="IPR023412">
    <property type="entry name" value="RNaseA_domain"/>
</dbReference>
<dbReference type="GO" id="GO:0016787">
    <property type="term" value="F:hydrolase activity"/>
    <property type="evidence" value="ECO:0007669"/>
    <property type="project" value="UniProtKB-KW"/>
</dbReference>
<sequence>MALKRSILFPLLALLLLALAWFETSLCQGPRFMRFQRQHMDPNPMGTPTYCNVMMVQRKMTQGHCKANNTFIHEPLQSVVRICGGQRVPCRNRSMNNCYQSRYPMSTTLCELTGPPRPPCRYITHPTVKQLITVACDGNPLEPVHFGN</sequence>
<accession>W0UTJ3</accession>
<keyword evidence="4 8" id="KW-0540">Nuclease</keyword>
<dbReference type="FunFam" id="3.10.130.10:FF:000001">
    <property type="entry name" value="Ribonuclease pancreatic"/>
    <property type="match status" value="1"/>
</dbReference>
<comment type="subcellular location">
    <subcellularLocation>
        <location evidence="1">Secreted</location>
    </subcellularLocation>
</comment>
<dbReference type="AlphaFoldDB" id="W0UTJ3"/>
<dbReference type="PANTHER" id="PTHR11437">
    <property type="entry name" value="RIBONUCLEASE"/>
    <property type="match status" value="1"/>
</dbReference>
<dbReference type="SMART" id="SM00092">
    <property type="entry name" value="RNAse_Pc"/>
    <property type="match status" value="1"/>
</dbReference>
<gene>
    <name evidence="10" type="primary">RAC2</name>
</gene>
<keyword evidence="7" id="KW-1015">Disulfide bond</keyword>
<protein>
    <submittedName>
        <fullName evidence="10">Ribonuclease A C2</fullName>
    </submittedName>
</protein>
<evidence type="ECO:0000256" key="3">
    <source>
        <dbReference type="ARBA" id="ARBA00022525"/>
    </source>
</evidence>
<feature type="chain" id="PRO_5007751470" evidence="8">
    <location>
        <begin position="28"/>
        <end position="148"/>
    </location>
</feature>
<dbReference type="Pfam" id="PF00074">
    <property type="entry name" value="RnaseA"/>
    <property type="match status" value="1"/>
</dbReference>
<dbReference type="GO" id="GO:0050830">
    <property type="term" value="P:defense response to Gram-positive bacterium"/>
    <property type="evidence" value="ECO:0007669"/>
    <property type="project" value="TreeGrafter"/>
</dbReference>